<dbReference type="InterPro" id="IPR045242">
    <property type="entry name" value="Syntaxin"/>
</dbReference>
<dbReference type="GO" id="GO:0006886">
    <property type="term" value="P:intracellular protein transport"/>
    <property type="evidence" value="ECO:0007669"/>
    <property type="project" value="TreeGrafter"/>
</dbReference>
<evidence type="ECO:0000256" key="7">
    <source>
        <dbReference type="SAM" id="Phobius"/>
    </source>
</evidence>
<dbReference type="Pfam" id="PF05739">
    <property type="entry name" value="SNARE"/>
    <property type="match status" value="1"/>
</dbReference>
<dbReference type="GO" id="GO:0005886">
    <property type="term" value="C:plasma membrane"/>
    <property type="evidence" value="ECO:0007669"/>
    <property type="project" value="TreeGrafter"/>
</dbReference>
<dbReference type="EMBL" id="AZGY01000004">
    <property type="protein sequence ID" value="KZZ98984.1"/>
    <property type="molecule type" value="Genomic_DNA"/>
</dbReference>
<reference evidence="9 10" key="1">
    <citation type="journal article" date="2016" name="Genome Biol. Evol.">
        <title>Divergent and convergent evolution of fungal pathogenicity.</title>
        <authorList>
            <person name="Shang Y."/>
            <person name="Xiao G."/>
            <person name="Zheng P."/>
            <person name="Cen K."/>
            <person name="Zhan S."/>
            <person name="Wang C."/>
        </authorList>
    </citation>
    <scope>NUCLEOTIDE SEQUENCE [LARGE SCALE GENOMIC DNA]</scope>
    <source>
        <strain evidence="9 10">RCEF 2490</strain>
    </source>
</reference>
<dbReference type="GO" id="GO:0005484">
    <property type="term" value="F:SNAP receptor activity"/>
    <property type="evidence" value="ECO:0007669"/>
    <property type="project" value="TreeGrafter"/>
</dbReference>
<evidence type="ECO:0000256" key="5">
    <source>
        <dbReference type="ARBA" id="ARBA00023136"/>
    </source>
</evidence>
<dbReference type="PANTHER" id="PTHR19957:SF307">
    <property type="entry name" value="PROTEIN SSO1-RELATED"/>
    <property type="match status" value="1"/>
</dbReference>
<protein>
    <submittedName>
        <fullName evidence="9">t-SNARE</fullName>
    </submittedName>
</protein>
<dbReference type="AlphaFoldDB" id="A0A168ENB8"/>
<dbReference type="GO" id="GO:0031201">
    <property type="term" value="C:SNARE complex"/>
    <property type="evidence" value="ECO:0007669"/>
    <property type="project" value="TreeGrafter"/>
</dbReference>
<dbReference type="OrthoDB" id="10255013at2759"/>
<proteinExistence type="inferred from homology"/>
<dbReference type="SMART" id="SM00503">
    <property type="entry name" value="SynN"/>
    <property type="match status" value="1"/>
</dbReference>
<comment type="subcellular location">
    <subcellularLocation>
        <location evidence="1">Membrane</location>
        <topology evidence="1">Single-pass type IV membrane protein</topology>
    </subcellularLocation>
</comment>
<evidence type="ECO:0000259" key="8">
    <source>
        <dbReference type="PROSITE" id="PS50192"/>
    </source>
</evidence>
<dbReference type="SUPFAM" id="SSF47661">
    <property type="entry name" value="t-snare proteins"/>
    <property type="match status" value="1"/>
</dbReference>
<dbReference type="GO" id="GO:0006887">
    <property type="term" value="P:exocytosis"/>
    <property type="evidence" value="ECO:0007669"/>
    <property type="project" value="TreeGrafter"/>
</dbReference>
<keyword evidence="3 7" id="KW-0812">Transmembrane</keyword>
<gene>
    <name evidence="9" type="ORF">AAL_02535</name>
</gene>
<dbReference type="Proteomes" id="UP000078544">
    <property type="component" value="Unassembled WGS sequence"/>
</dbReference>
<dbReference type="InterPro" id="IPR000727">
    <property type="entry name" value="T_SNARE_dom"/>
</dbReference>
<dbReference type="PROSITE" id="PS50192">
    <property type="entry name" value="T_SNARE"/>
    <property type="match status" value="1"/>
</dbReference>
<dbReference type="GO" id="GO:0000149">
    <property type="term" value="F:SNARE binding"/>
    <property type="evidence" value="ECO:0007669"/>
    <property type="project" value="TreeGrafter"/>
</dbReference>
<keyword evidence="10" id="KW-1185">Reference proteome</keyword>
<dbReference type="SMART" id="SM00397">
    <property type="entry name" value="t_SNARE"/>
    <property type="match status" value="1"/>
</dbReference>
<dbReference type="InterPro" id="IPR010989">
    <property type="entry name" value="SNARE"/>
</dbReference>
<dbReference type="GO" id="GO:0012505">
    <property type="term" value="C:endomembrane system"/>
    <property type="evidence" value="ECO:0007669"/>
    <property type="project" value="TreeGrafter"/>
</dbReference>
<evidence type="ECO:0000256" key="3">
    <source>
        <dbReference type="ARBA" id="ARBA00022692"/>
    </source>
</evidence>
<dbReference type="CDD" id="cd15849">
    <property type="entry name" value="SNARE_Sso1"/>
    <property type="match status" value="1"/>
</dbReference>
<keyword evidence="5 7" id="KW-0472">Membrane</keyword>
<sequence length="304" mass="34449">MAYAQQNPYYQESVQDAENGRSQGIASGTEQIELKQHYGDSPNGSFLSRVQHTRSEIDGLDGEINNIGRLHQRILSSPDGQAKDQLEQHTTQIQVKFTAIKDEIKSLERDVASLPSSDDRENKSKQLNAIRKRFQDYLSTYQKSEQKYRQSCETQFERQIKIAYPDATEPEVKHMMDNWDSEKVFQTAMGSERQSRAYSALGNAAARHNEIERIEKTMAELAVLYQELATVVEQQEPVVEAAERNAEQTNQNLEAGNVQVKRATISARRARKLKWWCLFIVVLIIIAIALGVGLGICLTGNKCK</sequence>
<dbReference type="STRING" id="1081109.A0A168ENB8"/>
<evidence type="ECO:0000256" key="1">
    <source>
        <dbReference type="ARBA" id="ARBA00004211"/>
    </source>
</evidence>
<dbReference type="GO" id="GO:0006906">
    <property type="term" value="P:vesicle fusion"/>
    <property type="evidence" value="ECO:0007669"/>
    <property type="project" value="TreeGrafter"/>
</dbReference>
<keyword evidence="4 7" id="KW-1133">Transmembrane helix</keyword>
<dbReference type="GO" id="GO:0048278">
    <property type="term" value="P:vesicle docking"/>
    <property type="evidence" value="ECO:0007669"/>
    <property type="project" value="TreeGrafter"/>
</dbReference>
<feature type="domain" description="T-SNARE coiled-coil homology" evidence="8">
    <location>
        <begin position="207"/>
        <end position="263"/>
    </location>
</feature>
<comment type="similarity">
    <text evidence="2">Belongs to the syntaxin family.</text>
</comment>
<dbReference type="Gene3D" id="1.20.5.110">
    <property type="match status" value="1"/>
</dbReference>
<feature type="region of interest" description="Disordered" evidence="6">
    <location>
        <begin position="1"/>
        <end position="20"/>
    </location>
</feature>
<evidence type="ECO:0000256" key="2">
    <source>
        <dbReference type="ARBA" id="ARBA00009063"/>
    </source>
</evidence>
<dbReference type="Pfam" id="PF00804">
    <property type="entry name" value="Syntaxin"/>
    <property type="match status" value="1"/>
</dbReference>
<evidence type="ECO:0000313" key="9">
    <source>
        <dbReference type="EMBL" id="KZZ98984.1"/>
    </source>
</evidence>
<organism evidence="9 10">
    <name type="scientific">Moelleriella libera RCEF 2490</name>
    <dbReference type="NCBI Taxonomy" id="1081109"/>
    <lineage>
        <taxon>Eukaryota</taxon>
        <taxon>Fungi</taxon>
        <taxon>Dikarya</taxon>
        <taxon>Ascomycota</taxon>
        <taxon>Pezizomycotina</taxon>
        <taxon>Sordariomycetes</taxon>
        <taxon>Hypocreomycetidae</taxon>
        <taxon>Hypocreales</taxon>
        <taxon>Clavicipitaceae</taxon>
        <taxon>Moelleriella</taxon>
    </lineage>
</organism>
<evidence type="ECO:0000256" key="6">
    <source>
        <dbReference type="SAM" id="MobiDB-lite"/>
    </source>
</evidence>
<dbReference type="Gene3D" id="1.20.58.70">
    <property type="match status" value="1"/>
</dbReference>
<feature type="transmembrane region" description="Helical" evidence="7">
    <location>
        <begin position="275"/>
        <end position="296"/>
    </location>
</feature>
<comment type="caution">
    <text evidence="9">The sequence shown here is derived from an EMBL/GenBank/DDBJ whole genome shotgun (WGS) entry which is preliminary data.</text>
</comment>
<evidence type="ECO:0000256" key="4">
    <source>
        <dbReference type="ARBA" id="ARBA00022989"/>
    </source>
</evidence>
<accession>A0A168ENB8</accession>
<dbReference type="InterPro" id="IPR006011">
    <property type="entry name" value="Syntaxin_N"/>
</dbReference>
<dbReference type="PANTHER" id="PTHR19957">
    <property type="entry name" value="SYNTAXIN"/>
    <property type="match status" value="1"/>
</dbReference>
<evidence type="ECO:0000313" key="10">
    <source>
        <dbReference type="Proteomes" id="UP000078544"/>
    </source>
</evidence>
<name>A0A168ENB8_9HYPO</name>